<dbReference type="EMBL" id="AP021906">
    <property type="protein sequence ID" value="BBP92961.1"/>
    <property type="molecule type" value="Genomic_DNA"/>
</dbReference>
<name>A0A5S9MJ22_BACIA</name>
<dbReference type="Proteomes" id="UP000464658">
    <property type="component" value="Chromosome"/>
</dbReference>
<gene>
    <name evidence="1" type="ORF">BsIDN1_65790</name>
</gene>
<organism evidence="1 2">
    <name type="scientific">Bacillus safensis</name>
    <dbReference type="NCBI Taxonomy" id="561879"/>
    <lineage>
        <taxon>Bacteria</taxon>
        <taxon>Bacillati</taxon>
        <taxon>Bacillota</taxon>
        <taxon>Bacilli</taxon>
        <taxon>Bacillales</taxon>
        <taxon>Bacillaceae</taxon>
        <taxon>Bacillus</taxon>
    </lineage>
</organism>
<proteinExistence type="predicted"/>
<reference evidence="1 2" key="1">
    <citation type="submission" date="2019-12" db="EMBL/GenBank/DDBJ databases">
        <title>Full genome sequence of a Bacillus safensis strain isolated from commercially available natto in Indonesia.</title>
        <authorList>
            <person name="Yoshida M."/>
            <person name="Uomi M."/>
            <person name="Waturangi D."/>
            <person name="Ekaputri J.J."/>
            <person name="Setiamarga D.H.E."/>
        </authorList>
    </citation>
    <scope>NUCLEOTIDE SEQUENCE [LARGE SCALE GENOMIC DNA]</scope>
    <source>
        <strain evidence="1 2">IDN1</strain>
    </source>
</reference>
<protein>
    <submittedName>
        <fullName evidence="1">Uncharacterized protein</fullName>
    </submittedName>
</protein>
<dbReference type="AlphaFoldDB" id="A0A5S9MJ22"/>
<evidence type="ECO:0000313" key="2">
    <source>
        <dbReference type="Proteomes" id="UP000464658"/>
    </source>
</evidence>
<accession>A0A5S9MJ22</accession>
<sequence>MDMPDLKALTQQMNEQSSRFLELVSTILYFDNLPEDEVKEKVFTIKKQAALYGRRI</sequence>
<evidence type="ECO:0000313" key="1">
    <source>
        <dbReference type="EMBL" id="BBP92961.1"/>
    </source>
</evidence>